<keyword evidence="2" id="KW-1185">Reference proteome</keyword>
<gene>
    <name evidence="1" type="ORF">ACFQ3L_08630</name>
</gene>
<name>A0ABW4BBQ7_9LACO</name>
<sequence length="40" mass="4507">MKYRIQLDTTTQQFIVIDPSDQAKTGRGATIEQAVAQLNR</sequence>
<protein>
    <submittedName>
        <fullName evidence="1">Uncharacterized protein</fullName>
    </submittedName>
</protein>
<evidence type="ECO:0000313" key="1">
    <source>
        <dbReference type="EMBL" id="MFD1393627.1"/>
    </source>
</evidence>
<dbReference type="EMBL" id="JBHTMO010000026">
    <property type="protein sequence ID" value="MFD1393627.1"/>
    <property type="molecule type" value="Genomic_DNA"/>
</dbReference>
<evidence type="ECO:0000313" key="2">
    <source>
        <dbReference type="Proteomes" id="UP001597249"/>
    </source>
</evidence>
<comment type="caution">
    <text evidence="1">The sequence shown here is derived from an EMBL/GenBank/DDBJ whole genome shotgun (WGS) entry which is preliminary data.</text>
</comment>
<dbReference type="RefSeq" id="WP_263853298.1">
    <property type="nucleotide sequence ID" value="NZ_JBHTMO010000026.1"/>
</dbReference>
<reference evidence="2" key="1">
    <citation type="journal article" date="2019" name="Int. J. Syst. Evol. Microbiol.">
        <title>The Global Catalogue of Microorganisms (GCM) 10K type strain sequencing project: providing services to taxonomists for standard genome sequencing and annotation.</title>
        <authorList>
            <consortium name="The Broad Institute Genomics Platform"/>
            <consortium name="The Broad Institute Genome Sequencing Center for Infectious Disease"/>
            <person name="Wu L."/>
            <person name="Ma J."/>
        </authorList>
    </citation>
    <scope>NUCLEOTIDE SEQUENCE [LARGE SCALE GENOMIC DNA]</scope>
    <source>
        <strain evidence="2">CCM 8911</strain>
    </source>
</reference>
<proteinExistence type="predicted"/>
<organism evidence="1 2">
    <name type="scientific">Lacticaseibacillus jixianensis</name>
    <dbReference type="NCBI Taxonomy" id="2486012"/>
    <lineage>
        <taxon>Bacteria</taxon>
        <taxon>Bacillati</taxon>
        <taxon>Bacillota</taxon>
        <taxon>Bacilli</taxon>
        <taxon>Lactobacillales</taxon>
        <taxon>Lactobacillaceae</taxon>
        <taxon>Lacticaseibacillus</taxon>
    </lineage>
</organism>
<dbReference type="Proteomes" id="UP001597249">
    <property type="component" value="Unassembled WGS sequence"/>
</dbReference>
<accession>A0ABW4BBQ7</accession>